<dbReference type="InParanoid" id="M1DCA4"/>
<dbReference type="AlphaFoldDB" id="M1DCA4"/>
<dbReference type="EnsemblPlants" id="PGSC0003DMT400086679">
    <property type="protein sequence ID" value="PGSC0003DMT400086679"/>
    <property type="gene ID" value="PGSC0003DMG400036250"/>
</dbReference>
<dbReference type="PaxDb" id="4113-PGSC0003DMT400086679"/>
<proteinExistence type="predicted"/>
<organism evidence="1 2">
    <name type="scientific">Solanum tuberosum</name>
    <name type="common">Potato</name>
    <dbReference type="NCBI Taxonomy" id="4113"/>
    <lineage>
        <taxon>Eukaryota</taxon>
        <taxon>Viridiplantae</taxon>
        <taxon>Streptophyta</taxon>
        <taxon>Embryophyta</taxon>
        <taxon>Tracheophyta</taxon>
        <taxon>Spermatophyta</taxon>
        <taxon>Magnoliopsida</taxon>
        <taxon>eudicotyledons</taxon>
        <taxon>Gunneridae</taxon>
        <taxon>Pentapetalae</taxon>
        <taxon>asterids</taxon>
        <taxon>lamiids</taxon>
        <taxon>Solanales</taxon>
        <taxon>Solanaceae</taxon>
        <taxon>Solanoideae</taxon>
        <taxon>Solaneae</taxon>
        <taxon>Solanum</taxon>
    </lineage>
</organism>
<dbReference type="Gramene" id="PGSC0003DMT400086679">
    <property type="protein sequence ID" value="PGSC0003DMT400086679"/>
    <property type="gene ID" value="PGSC0003DMG400036250"/>
</dbReference>
<protein>
    <submittedName>
        <fullName evidence="1">Uncharacterized protein</fullName>
    </submittedName>
</protein>
<reference evidence="2" key="1">
    <citation type="journal article" date="2011" name="Nature">
        <title>Genome sequence and analysis of the tuber crop potato.</title>
        <authorList>
            <consortium name="The Potato Genome Sequencing Consortium"/>
        </authorList>
    </citation>
    <scope>NUCLEOTIDE SEQUENCE [LARGE SCALE GENOMIC DNA]</scope>
    <source>
        <strain evidence="2">cv. DM1-3 516 R44</strain>
    </source>
</reference>
<dbReference type="Proteomes" id="UP000011115">
    <property type="component" value="Unassembled WGS sequence"/>
</dbReference>
<dbReference type="HOGENOM" id="CLU_1477586_0_0_1"/>
<evidence type="ECO:0000313" key="2">
    <source>
        <dbReference type="Proteomes" id="UP000011115"/>
    </source>
</evidence>
<accession>M1DCA4</accession>
<sequence length="202" mass="21864">MALVILAGWEDEEAPGACEEEEEGVGIPEVSEAGVGEGASAGNESILTFGEVSSGAYLFLLTSSPVNSALIHRMSVEDEGMTSISWTGSWGTPARWPNSVIKIGNGREVSLYLALMAISYEVSSPRLIRLLDMIEPRQAALRWRRIDSFWDGMIVLLMKPNQNVEAMFMSLFSIGAPASIHLGVVMVSEIIGANQPFKSSRD</sequence>
<keyword evidence="2" id="KW-1185">Reference proteome</keyword>
<evidence type="ECO:0000313" key="1">
    <source>
        <dbReference type="EnsemblPlants" id="PGSC0003DMT400086679"/>
    </source>
</evidence>
<name>M1DCA4_SOLTU</name>
<reference evidence="1" key="2">
    <citation type="submission" date="2015-06" db="UniProtKB">
        <authorList>
            <consortium name="EnsemblPlants"/>
        </authorList>
    </citation>
    <scope>IDENTIFICATION</scope>
    <source>
        <strain evidence="1">DM1-3 516 R44</strain>
    </source>
</reference>